<name>A0A8H7SFN1_9FUNG</name>
<dbReference type="Proteomes" id="UP000613177">
    <property type="component" value="Unassembled WGS sequence"/>
</dbReference>
<keyword evidence="1" id="KW-1133">Transmembrane helix</keyword>
<dbReference type="GO" id="GO:0016020">
    <property type="term" value="C:membrane"/>
    <property type="evidence" value="ECO:0007669"/>
    <property type="project" value="TreeGrafter"/>
</dbReference>
<feature type="transmembrane region" description="Helical" evidence="1">
    <location>
        <begin position="12"/>
        <end position="35"/>
    </location>
</feature>
<comment type="caution">
    <text evidence="2">The sequence shown here is derived from an EMBL/GenBank/DDBJ whole genome shotgun (WGS) entry which is preliminary data.</text>
</comment>
<protein>
    <submittedName>
        <fullName evidence="2">Uncharacterized protein</fullName>
    </submittedName>
</protein>
<sequence>MMMDVIFNRMQLPNRMVLFVFFTVLFYMFLAFVIYATENVWVYPFLDWSQGPRTAIWYFVVAILVVVIYFIMVGIHLLRDWIARKLGKLDQSDRVSIKSEANIASTA</sequence>
<evidence type="ECO:0000256" key="1">
    <source>
        <dbReference type="SAM" id="Phobius"/>
    </source>
</evidence>
<dbReference type="EMBL" id="JAEPRE010000486">
    <property type="protein sequence ID" value="KAG2228422.1"/>
    <property type="molecule type" value="Genomic_DNA"/>
</dbReference>
<evidence type="ECO:0000313" key="2">
    <source>
        <dbReference type="EMBL" id="KAG2228422.1"/>
    </source>
</evidence>
<feature type="transmembrane region" description="Helical" evidence="1">
    <location>
        <begin position="55"/>
        <end position="78"/>
    </location>
</feature>
<reference evidence="2" key="1">
    <citation type="submission" date="2021-01" db="EMBL/GenBank/DDBJ databases">
        <title>Metabolic potential, ecology and presence of endohyphal bacteria is reflected in genomic diversity of Mucoromycotina.</title>
        <authorList>
            <person name="Muszewska A."/>
            <person name="Okrasinska A."/>
            <person name="Steczkiewicz K."/>
            <person name="Drgas O."/>
            <person name="Orlowska M."/>
            <person name="Perlinska-Lenart U."/>
            <person name="Aleksandrzak-Piekarczyk T."/>
            <person name="Szatraj K."/>
            <person name="Zielenkiewicz U."/>
            <person name="Pilsyk S."/>
            <person name="Malc E."/>
            <person name="Mieczkowski P."/>
            <person name="Kruszewska J.S."/>
            <person name="Biernat P."/>
            <person name="Pawlowska J."/>
        </authorList>
    </citation>
    <scope>NUCLEOTIDE SEQUENCE</scope>
    <source>
        <strain evidence="2">WA0000018081</strain>
    </source>
</reference>
<keyword evidence="1" id="KW-0812">Transmembrane</keyword>
<keyword evidence="3" id="KW-1185">Reference proteome</keyword>
<evidence type="ECO:0000313" key="3">
    <source>
        <dbReference type="Proteomes" id="UP000613177"/>
    </source>
</evidence>
<organism evidence="2 3">
    <name type="scientific">Thamnidium elegans</name>
    <dbReference type="NCBI Taxonomy" id="101142"/>
    <lineage>
        <taxon>Eukaryota</taxon>
        <taxon>Fungi</taxon>
        <taxon>Fungi incertae sedis</taxon>
        <taxon>Mucoromycota</taxon>
        <taxon>Mucoromycotina</taxon>
        <taxon>Mucoromycetes</taxon>
        <taxon>Mucorales</taxon>
        <taxon>Mucorineae</taxon>
        <taxon>Mucoraceae</taxon>
        <taxon>Thamnidium</taxon>
    </lineage>
</organism>
<dbReference type="PANTHER" id="PTHR12242">
    <property type="entry name" value="OS02G0130600 PROTEIN-RELATED"/>
    <property type="match status" value="1"/>
</dbReference>
<dbReference type="AlphaFoldDB" id="A0A8H7SFN1"/>
<gene>
    <name evidence="2" type="ORF">INT48_005372</name>
</gene>
<accession>A0A8H7SFN1</accession>
<keyword evidence="1" id="KW-0472">Membrane</keyword>
<proteinExistence type="predicted"/>